<sequence length="140" mass="15639">MSRYAKFLKELLTNKKKLEEVATVTLSKECSTIISNKIPKKEKDRGGFIIPCTIKGMLDKEALANLGANLDDKAKVALIIGFPFLVTSQGLIDVKDDQIVLRVGDEEVVFKLKDVMRHSMDDDDLCYALDVIDDCVVDFV</sequence>
<name>A0AB40BU02_DIOCR</name>
<dbReference type="AlphaFoldDB" id="A0AB40BU02"/>
<dbReference type="Proteomes" id="UP001515500">
    <property type="component" value="Chromosome 8"/>
</dbReference>
<dbReference type="GeneID" id="120267338"/>
<dbReference type="PANTHER" id="PTHR33067:SF9">
    <property type="entry name" value="RNA-DIRECTED DNA POLYMERASE"/>
    <property type="match status" value="1"/>
</dbReference>
<keyword evidence="1" id="KW-1185">Reference proteome</keyword>
<evidence type="ECO:0000313" key="2">
    <source>
        <dbReference type="RefSeq" id="XP_039130926.1"/>
    </source>
</evidence>
<organism evidence="1 2">
    <name type="scientific">Dioscorea cayennensis subsp. rotundata</name>
    <name type="common">White Guinea yam</name>
    <name type="synonym">Dioscorea rotundata</name>
    <dbReference type="NCBI Taxonomy" id="55577"/>
    <lineage>
        <taxon>Eukaryota</taxon>
        <taxon>Viridiplantae</taxon>
        <taxon>Streptophyta</taxon>
        <taxon>Embryophyta</taxon>
        <taxon>Tracheophyta</taxon>
        <taxon>Spermatophyta</taxon>
        <taxon>Magnoliopsida</taxon>
        <taxon>Liliopsida</taxon>
        <taxon>Dioscoreales</taxon>
        <taxon>Dioscoreaceae</taxon>
        <taxon>Dioscorea</taxon>
    </lineage>
</organism>
<evidence type="ECO:0000313" key="1">
    <source>
        <dbReference type="Proteomes" id="UP001515500"/>
    </source>
</evidence>
<dbReference type="PANTHER" id="PTHR33067">
    <property type="entry name" value="RNA-DIRECTED DNA POLYMERASE-RELATED"/>
    <property type="match status" value="1"/>
</dbReference>
<proteinExistence type="predicted"/>
<reference evidence="2" key="1">
    <citation type="submission" date="2025-08" db="UniProtKB">
        <authorList>
            <consortium name="RefSeq"/>
        </authorList>
    </citation>
    <scope>IDENTIFICATION</scope>
</reference>
<accession>A0AB40BU02</accession>
<dbReference type="RefSeq" id="XP_039130926.1">
    <property type="nucleotide sequence ID" value="XM_039274992.1"/>
</dbReference>
<protein>
    <submittedName>
        <fullName evidence="2">Uncharacterized protein LOC120267338</fullName>
    </submittedName>
</protein>
<gene>
    <name evidence="2" type="primary">LOC120267338</name>
</gene>